<dbReference type="InterPro" id="IPR036565">
    <property type="entry name" value="Mur-like_cat_sf"/>
</dbReference>
<dbReference type="GO" id="GO:0008841">
    <property type="term" value="F:dihydrofolate synthase activity"/>
    <property type="evidence" value="ECO:0007669"/>
    <property type="project" value="TreeGrafter"/>
</dbReference>
<dbReference type="GO" id="GO:0005737">
    <property type="term" value="C:cytoplasm"/>
    <property type="evidence" value="ECO:0007669"/>
    <property type="project" value="TreeGrafter"/>
</dbReference>
<dbReference type="FunFam" id="3.40.1190.10:FF:000011">
    <property type="entry name" value="Folylpolyglutamate synthase/dihydrofolate synthase"/>
    <property type="match status" value="1"/>
</dbReference>
<sequence length="436" mass="48355">MIESYTDALNFIHGRTKFKKIPTLDRMRLFLDRLGNPQNGLQYIHVTGTNGKGSTVAMMRSILMATGLNVGSFTSPFITRFNERIALNAEPISDTDLTRLAKKVEPVVHQLDQELATGGPTEFEIDTAIMFCYFAEKKPDLILLEVGIGGLYDSTNVITSLVSVITTVGWDHMKYLGDTLAQIAHQKAGIIKKNVPVVIGHLPLSARNVIIKEAAEKKAQIYELGKEFSIRKLNRHTMNAEIEYDGGELHHFRGKLNLSGDYQVENAAIAITTVQVALKKLGIPVNTVDLKKGLATTWWPGRMETIIDEPLVMIDGAHNLPGIQALVKSIRDDFSDRNVYILVAILADKQYELMLGELASLGNVHLMVTNFAGPGPKRPSADLTSVIGEFKTRYPIQIAENWQSGFVKLSQELGTDDVMFITGSLYFISEVRKILK</sequence>
<keyword evidence="5" id="KW-0479">Metal-binding</keyword>
<name>A0A7W3YC71_9LACO</name>
<evidence type="ECO:0000256" key="7">
    <source>
        <dbReference type="ARBA" id="ARBA00022840"/>
    </source>
</evidence>
<evidence type="ECO:0000313" key="15">
    <source>
        <dbReference type="Proteomes" id="UP000518255"/>
    </source>
</evidence>
<dbReference type="PANTHER" id="PTHR11136:SF0">
    <property type="entry name" value="DIHYDROFOLATE SYNTHETASE-RELATED"/>
    <property type="match status" value="1"/>
</dbReference>
<dbReference type="GO" id="GO:0004326">
    <property type="term" value="F:tetrahydrofolylpolyglutamate synthase activity"/>
    <property type="evidence" value="ECO:0007669"/>
    <property type="project" value="UniProtKB-EC"/>
</dbReference>
<dbReference type="PANTHER" id="PTHR11136">
    <property type="entry name" value="FOLYLPOLYGLUTAMATE SYNTHASE-RELATED"/>
    <property type="match status" value="1"/>
</dbReference>
<evidence type="ECO:0000313" key="14">
    <source>
        <dbReference type="EMBL" id="MBB1085682.1"/>
    </source>
</evidence>
<dbReference type="InterPro" id="IPR036615">
    <property type="entry name" value="Mur_ligase_C_dom_sf"/>
</dbReference>
<evidence type="ECO:0000256" key="6">
    <source>
        <dbReference type="ARBA" id="ARBA00022741"/>
    </source>
</evidence>
<dbReference type="NCBIfam" id="TIGR01499">
    <property type="entry name" value="folC"/>
    <property type="match status" value="1"/>
</dbReference>
<dbReference type="RefSeq" id="WP_182580598.1">
    <property type="nucleotide sequence ID" value="NZ_JACIUY010000045.1"/>
</dbReference>
<dbReference type="Pfam" id="PF08245">
    <property type="entry name" value="Mur_ligase_M"/>
    <property type="match status" value="1"/>
</dbReference>
<dbReference type="Pfam" id="PF02875">
    <property type="entry name" value="Mur_ligase_C"/>
    <property type="match status" value="1"/>
</dbReference>
<dbReference type="AlphaFoldDB" id="A0A7W3YC71"/>
<comment type="catalytic activity">
    <reaction evidence="10">
        <text>(6S)-5,6,7,8-tetrahydrofolyl-(gamma-L-Glu)(n) + L-glutamate + ATP = (6S)-5,6,7,8-tetrahydrofolyl-(gamma-L-Glu)(n+1) + ADP + phosphate + H(+)</text>
        <dbReference type="Rhea" id="RHEA:10580"/>
        <dbReference type="Rhea" id="RHEA-COMP:14738"/>
        <dbReference type="Rhea" id="RHEA-COMP:14740"/>
        <dbReference type="ChEBI" id="CHEBI:15378"/>
        <dbReference type="ChEBI" id="CHEBI:29985"/>
        <dbReference type="ChEBI" id="CHEBI:30616"/>
        <dbReference type="ChEBI" id="CHEBI:43474"/>
        <dbReference type="ChEBI" id="CHEBI:141005"/>
        <dbReference type="ChEBI" id="CHEBI:456216"/>
        <dbReference type="EC" id="6.3.2.17"/>
    </reaction>
</comment>
<evidence type="ECO:0000259" key="13">
    <source>
        <dbReference type="Pfam" id="PF08245"/>
    </source>
</evidence>
<evidence type="ECO:0000256" key="2">
    <source>
        <dbReference type="ARBA" id="ARBA00008276"/>
    </source>
</evidence>
<keyword evidence="8" id="KW-0460">Magnesium</keyword>
<comment type="cofactor">
    <cofactor evidence="1">
        <name>Mg(2+)</name>
        <dbReference type="ChEBI" id="CHEBI:18420"/>
    </cofactor>
</comment>
<evidence type="ECO:0000256" key="8">
    <source>
        <dbReference type="ARBA" id="ARBA00022842"/>
    </source>
</evidence>
<keyword evidence="4 11" id="KW-0436">Ligase</keyword>
<dbReference type="InterPro" id="IPR018109">
    <property type="entry name" value="Folylpolyglutamate_synth_CS"/>
</dbReference>
<reference evidence="14 15" key="1">
    <citation type="submission" date="2020-07" db="EMBL/GenBank/DDBJ databases">
        <title>Description of Limosilactobacillus balticus sp. nov., Limosilactobacillus agrestis sp. nov., Limosilactobacillus albertensis sp. nov., Limosilactobacillus rudii sp. nov., Limosilactobacillus fastidiosus sp. nov., five novel Limosilactobacillus species isolated from the vertebrate gastrointestinal tract, and proposal of 6 subspecies of Limosilactobacillus reuteri adapted to the gastrointestinal tract of specific vertebrate hosts.</title>
        <authorList>
            <person name="Li F."/>
            <person name="Cheng C."/>
            <person name="Zheng J."/>
            <person name="Quevedo R.M."/>
            <person name="Li J."/>
            <person name="Roos S."/>
            <person name="Gaenzle M.G."/>
            <person name="Walter J."/>
        </authorList>
    </citation>
    <scope>NUCLEOTIDE SEQUENCE [LARGE SCALE GENOMIC DNA]</scope>
    <source>
        <strain evidence="14 15">WF-MA3-C</strain>
    </source>
</reference>
<comment type="similarity">
    <text evidence="2 11">Belongs to the folylpolyglutamate synthase family.</text>
</comment>
<dbReference type="InterPro" id="IPR004101">
    <property type="entry name" value="Mur_ligase_C"/>
</dbReference>
<keyword evidence="6 11" id="KW-0547">Nucleotide-binding</keyword>
<dbReference type="InterPro" id="IPR013221">
    <property type="entry name" value="Mur_ligase_cen"/>
</dbReference>
<evidence type="ECO:0000256" key="5">
    <source>
        <dbReference type="ARBA" id="ARBA00022723"/>
    </source>
</evidence>
<gene>
    <name evidence="14" type="ORF">H5R63_02575</name>
</gene>
<dbReference type="Gene3D" id="3.40.1190.10">
    <property type="entry name" value="Mur-like, catalytic domain"/>
    <property type="match status" value="1"/>
</dbReference>
<evidence type="ECO:0000256" key="9">
    <source>
        <dbReference type="ARBA" id="ARBA00030592"/>
    </source>
</evidence>
<accession>A0A7W3YC71</accession>
<dbReference type="SUPFAM" id="SSF53623">
    <property type="entry name" value="MurD-like peptide ligases, catalytic domain"/>
    <property type="match status" value="1"/>
</dbReference>
<dbReference type="PROSITE" id="PS01011">
    <property type="entry name" value="FOLYLPOLYGLU_SYNT_1"/>
    <property type="match status" value="1"/>
</dbReference>
<evidence type="ECO:0000256" key="1">
    <source>
        <dbReference type="ARBA" id="ARBA00001946"/>
    </source>
</evidence>
<dbReference type="PROSITE" id="PS01012">
    <property type="entry name" value="FOLYLPOLYGLU_SYNT_2"/>
    <property type="match status" value="1"/>
</dbReference>
<protein>
    <recommendedName>
        <fullName evidence="3">tetrahydrofolate synthase</fullName>
        <ecNumber evidence="3">6.3.2.17</ecNumber>
    </recommendedName>
    <alternativeName>
        <fullName evidence="9">Tetrahydrofolylpolyglutamate synthase</fullName>
    </alternativeName>
</protein>
<comment type="caution">
    <text evidence="14">The sequence shown here is derived from an EMBL/GenBank/DDBJ whole genome shotgun (WGS) entry which is preliminary data.</text>
</comment>
<evidence type="ECO:0000259" key="12">
    <source>
        <dbReference type="Pfam" id="PF02875"/>
    </source>
</evidence>
<dbReference type="Gene3D" id="3.90.190.20">
    <property type="entry name" value="Mur ligase, C-terminal domain"/>
    <property type="match status" value="1"/>
</dbReference>
<evidence type="ECO:0000256" key="11">
    <source>
        <dbReference type="PIRNR" id="PIRNR001563"/>
    </source>
</evidence>
<dbReference type="SUPFAM" id="SSF53244">
    <property type="entry name" value="MurD-like peptide ligases, peptide-binding domain"/>
    <property type="match status" value="1"/>
</dbReference>
<dbReference type="EC" id="6.3.2.17" evidence="3"/>
<dbReference type="PIRSF" id="PIRSF001563">
    <property type="entry name" value="Folylpolyglu_synth"/>
    <property type="match status" value="1"/>
</dbReference>
<feature type="domain" description="Mur ligase C-terminal" evidence="12">
    <location>
        <begin position="301"/>
        <end position="424"/>
    </location>
</feature>
<dbReference type="GO" id="GO:0046872">
    <property type="term" value="F:metal ion binding"/>
    <property type="evidence" value="ECO:0007669"/>
    <property type="project" value="UniProtKB-KW"/>
</dbReference>
<dbReference type="EMBL" id="JACIUY010000045">
    <property type="protein sequence ID" value="MBB1085682.1"/>
    <property type="molecule type" value="Genomic_DNA"/>
</dbReference>
<dbReference type="InterPro" id="IPR001645">
    <property type="entry name" value="Folylpolyglutamate_synth"/>
</dbReference>
<proteinExistence type="inferred from homology"/>
<dbReference type="Proteomes" id="UP000518255">
    <property type="component" value="Unassembled WGS sequence"/>
</dbReference>
<feature type="domain" description="Mur ligase central" evidence="13">
    <location>
        <begin position="46"/>
        <end position="273"/>
    </location>
</feature>
<dbReference type="GO" id="GO:0005524">
    <property type="term" value="F:ATP binding"/>
    <property type="evidence" value="ECO:0007669"/>
    <property type="project" value="UniProtKB-KW"/>
</dbReference>
<keyword evidence="7 11" id="KW-0067">ATP-binding</keyword>
<evidence type="ECO:0000256" key="4">
    <source>
        <dbReference type="ARBA" id="ARBA00022598"/>
    </source>
</evidence>
<evidence type="ECO:0000256" key="10">
    <source>
        <dbReference type="ARBA" id="ARBA00047493"/>
    </source>
</evidence>
<organism evidence="14 15">
    <name type="scientific">Limosilactobacillus fastidiosus</name>
    <dbReference type="NCBI Taxonomy" id="2759855"/>
    <lineage>
        <taxon>Bacteria</taxon>
        <taxon>Bacillati</taxon>
        <taxon>Bacillota</taxon>
        <taxon>Bacilli</taxon>
        <taxon>Lactobacillales</taxon>
        <taxon>Lactobacillaceae</taxon>
        <taxon>Limosilactobacillus</taxon>
    </lineage>
</organism>
<evidence type="ECO:0000256" key="3">
    <source>
        <dbReference type="ARBA" id="ARBA00013025"/>
    </source>
</evidence>